<dbReference type="RefSeq" id="WP_015469480.1">
    <property type="nucleotide sequence ID" value="NC_020813.1"/>
</dbReference>
<keyword evidence="1" id="KW-0812">Transmembrane</keyword>
<evidence type="ECO:0000313" key="2">
    <source>
        <dbReference type="EMBL" id="AGH94990.1"/>
    </source>
</evidence>
<dbReference type="KEGG" id="bex:A11Q_772"/>
<dbReference type="HOGENOM" id="CLU_1944504_0_0_7"/>
<feature type="transmembrane region" description="Helical" evidence="1">
    <location>
        <begin position="31"/>
        <end position="49"/>
    </location>
</feature>
<gene>
    <name evidence="2" type="ORF">A11Q_772</name>
</gene>
<dbReference type="PATRIC" id="fig|1184267.3.peg.780"/>
<feature type="transmembrane region" description="Helical" evidence="1">
    <location>
        <begin position="7"/>
        <end position="25"/>
    </location>
</feature>
<organism evidence="2 3">
    <name type="scientific">Pseudobdellovibrio exovorus JSS</name>
    <dbReference type="NCBI Taxonomy" id="1184267"/>
    <lineage>
        <taxon>Bacteria</taxon>
        <taxon>Pseudomonadati</taxon>
        <taxon>Bdellovibrionota</taxon>
        <taxon>Bdellovibrionia</taxon>
        <taxon>Bdellovibrionales</taxon>
        <taxon>Pseudobdellovibrionaceae</taxon>
        <taxon>Pseudobdellovibrio</taxon>
    </lineage>
</organism>
<protein>
    <submittedName>
        <fullName evidence="2">Uncharacterized protein</fullName>
    </submittedName>
</protein>
<dbReference type="EMBL" id="CP003537">
    <property type="protein sequence ID" value="AGH94990.1"/>
    <property type="molecule type" value="Genomic_DNA"/>
</dbReference>
<dbReference type="OrthoDB" id="5294691at2"/>
<reference evidence="2 3" key="1">
    <citation type="journal article" date="2013" name="ISME J.">
        <title>By their genes ye shall know them: genomic signatures of predatory bacteria.</title>
        <authorList>
            <person name="Pasternak Z."/>
            <person name="Pietrokovski S."/>
            <person name="Rotem O."/>
            <person name="Gophna U."/>
            <person name="Lurie-Weinberger M.N."/>
            <person name="Jurkevitch E."/>
        </authorList>
    </citation>
    <scope>NUCLEOTIDE SEQUENCE [LARGE SCALE GENOMIC DNA]</scope>
    <source>
        <strain evidence="2 3">JSS</strain>
    </source>
</reference>
<keyword evidence="3" id="KW-1185">Reference proteome</keyword>
<sequence>MLSYRSQFLVLLGWIFIVTALFKVIPEKQVAAVIAGIGFLLWPTLFLVNEFKKSTLNRVHAGLLLLFLVCSALPVFFLRVLNWGVDFNTLSFLGISGPVIHKFSNYFYLMMMASALYFWFQDRKSKQNK</sequence>
<dbReference type="AlphaFoldDB" id="M4V984"/>
<dbReference type="eggNOG" id="ENOG50319AA">
    <property type="taxonomic scope" value="Bacteria"/>
</dbReference>
<keyword evidence="1" id="KW-0472">Membrane</keyword>
<name>M4V984_9BACT</name>
<feature type="transmembrane region" description="Helical" evidence="1">
    <location>
        <begin position="61"/>
        <end position="83"/>
    </location>
</feature>
<dbReference type="Proteomes" id="UP000012040">
    <property type="component" value="Chromosome"/>
</dbReference>
<evidence type="ECO:0000256" key="1">
    <source>
        <dbReference type="SAM" id="Phobius"/>
    </source>
</evidence>
<evidence type="ECO:0000313" key="3">
    <source>
        <dbReference type="Proteomes" id="UP000012040"/>
    </source>
</evidence>
<accession>M4V984</accession>
<keyword evidence="1" id="KW-1133">Transmembrane helix</keyword>
<feature type="transmembrane region" description="Helical" evidence="1">
    <location>
        <begin position="103"/>
        <end position="120"/>
    </location>
</feature>
<proteinExistence type="predicted"/>